<keyword evidence="1" id="KW-0472">Membrane</keyword>
<proteinExistence type="predicted"/>
<reference evidence="3 4" key="2">
    <citation type="submission" date="2019-09" db="EMBL/GenBank/DDBJ databases">
        <title>Complete Genome Sequence and Methylome Analysis of free living Spirochaetas.</title>
        <authorList>
            <person name="Leshcheva N."/>
            <person name="Mikheeva N."/>
        </authorList>
    </citation>
    <scope>NUCLEOTIDE SEQUENCE [LARGE SCALE GENOMIC DNA]</scope>
    <source>
        <strain evidence="3 4">P</strain>
    </source>
</reference>
<dbReference type="Pfam" id="PF13487">
    <property type="entry name" value="HD_5"/>
    <property type="match status" value="1"/>
</dbReference>
<evidence type="ECO:0000259" key="2">
    <source>
        <dbReference type="PROSITE" id="PS51832"/>
    </source>
</evidence>
<dbReference type="SUPFAM" id="SSF55781">
    <property type="entry name" value="GAF domain-like"/>
    <property type="match status" value="1"/>
</dbReference>
<dbReference type="Proteomes" id="UP000323824">
    <property type="component" value="Chromosome"/>
</dbReference>
<keyword evidence="1" id="KW-0812">Transmembrane</keyword>
<dbReference type="PROSITE" id="PS51832">
    <property type="entry name" value="HD_GYP"/>
    <property type="match status" value="1"/>
</dbReference>
<feature type="transmembrane region" description="Helical" evidence="1">
    <location>
        <begin position="131"/>
        <end position="152"/>
    </location>
</feature>
<keyword evidence="4" id="KW-1185">Reference proteome</keyword>
<accession>A0A5C1Q8D0</accession>
<dbReference type="SMART" id="SM00471">
    <property type="entry name" value="HDc"/>
    <property type="match status" value="1"/>
</dbReference>
<dbReference type="OrthoDB" id="9781505at2"/>
<dbReference type="CDD" id="cd00077">
    <property type="entry name" value="HDc"/>
    <property type="match status" value="1"/>
</dbReference>
<dbReference type="InterPro" id="IPR003607">
    <property type="entry name" value="HD/PDEase_dom"/>
</dbReference>
<dbReference type="EMBL" id="CP035807">
    <property type="protein sequence ID" value="QEN04305.1"/>
    <property type="molecule type" value="Genomic_DNA"/>
</dbReference>
<feature type="transmembrane region" description="Helical" evidence="1">
    <location>
        <begin position="6"/>
        <end position="25"/>
    </location>
</feature>
<organism evidence="3 4">
    <name type="scientific">Thiospirochaeta perfilievii</name>
    <dbReference type="NCBI Taxonomy" id="252967"/>
    <lineage>
        <taxon>Bacteria</taxon>
        <taxon>Pseudomonadati</taxon>
        <taxon>Spirochaetota</taxon>
        <taxon>Spirochaetia</taxon>
        <taxon>Spirochaetales</taxon>
        <taxon>Spirochaetaceae</taxon>
        <taxon>Thiospirochaeta</taxon>
    </lineage>
</organism>
<dbReference type="PANTHER" id="PTHR45228">
    <property type="entry name" value="CYCLIC DI-GMP PHOSPHODIESTERASE TM_0186-RELATED"/>
    <property type="match status" value="1"/>
</dbReference>
<keyword evidence="1" id="KW-1133">Transmembrane helix</keyword>
<dbReference type="PANTHER" id="PTHR45228:SF1">
    <property type="entry name" value="CYCLIC DI-GMP PHOSPHODIESTERASE TM_0186"/>
    <property type="match status" value="1"/>
</dbReference>
<evidence type="ECO:0000256" key="1">
    <source>
        <dbReference type="SAM" id="Phobius"/>
    </source>
</evidence>
<evidence type="ECO:0000313" key="4">
    <source>
        <dbReference type="Proteomes" id="UP000323824"/>
    </source>
</evidence>
<protein>
    <submittedName>
        <fullName evidence="3">HD domain-containing protein</fullName>
    </submittedName>
</protein>
<dbReference type="RefSeq" id="WP_149567553.1">
    <property type="nucleotide sequence ID" value="NZ_CP035807.1"/>
</dbReference>
<dbReference type="Gene3D" id="1.10.3210.10">
    <property type="entry name" value="Hypothetical protein af1432"/>
    <property type="match status" value="1"/>
</dbReference>
<dbReference type="SUPFAM" id="SSF109604">
    <property type="entry name" value="HD-domain/PDEase-like"/>
    <property type="match status" value="1"/>
</dbReference>
<name>A0A5C1Q8D0_9SPIO</name>
<sequence length="572" mass="66003">MNYKWAKYIIMILFIVISTFFYIVASNKMKIVNQEVLITSKCENDLTEVLTDIESLYEYQDYLPNEIFFEKINGIYAHMAAAEIDHYNDLRKKDFEDLRLEVSRLKDETSKSKKSLISTVSKLKKERDNTLFLTVIIIVLIVFIEFISYTRFSSDITKYLKKIEVKDYDFKIRRSSLPFSSDIYSKIDYLRLNLKAIDEAISGTLKGYGIKETLSEIFTNINFKRYISFDRIGFATINKDRIIASFSFSDNKEIHFKQGFNILLEESSLSKIKSKTDLRIINDLDQYFLEKPHSMSTELLIKDGYKSSLTAPITDPNGNIAGFLFFSSRKKNNYVENDKYKVLSISDILSSIFSKNMLIDDLVSNAALGFVKLVEDKDPETGSHLERMQKYSRIIAMDMLNKGIYPNEIDINKVEDIYKYAPLHDIGKVGIPDKVLLKPGRLTPEEMDVMKRHSEIGSRVLILFEKNLRRYEHNFFSSAINISLCHHEKWDGTGYPNSLKGVLIPIEARVVSVADVFDALCSKRVYKEAFPFEKGVEIVTSLSGTSFDPKVVESFLDCLDDIRSVYNDLKEI</sequence>
<dbReference type="AlphaFoldDB" id="A0A5C1Q8D0"/>
<dbReference type="KEGG" id="sper:EW093_06185"/>
<feature type="domain" description="HD-GYP" evidence="2">
    <location>
        <begin position="359"/>
        <end position="571"/>
    </location>
</feature>
<reference evidence="3 4" key="1">
    <citation type="submission" date="2019-02" db="EMBL/GenBank/DDBJ databases">
        <authorList>
            <person name="Fomenkov A."/>
            <person name="Dubinina G."/>
            <person name="Grabovich M."/>
            <person name="Vincze T."/>
            <person name="Roberts R.J."/>
        </authorList>
    </citation>
    <scope>NUCLEOTIDE SEQUENCE [LARGE SCALE GENOMIC DNA]</scope>
    <source>
        <strain evidence="3 4">P</strain>
    </source>
</reference>
<dbReference type="InterPro" id="IPR037522">
    <property type="entry name" value="HD_GYP_dom"/>
</dbReference>
<gene>
    <name evidence="3" type="ORF">EW093_06185</name>
</gene>
<evidence type="ECO:0000313" key="3">
    <source>
        <dbReference type="EMBL" id="QEN04305.1"/>
    </source>
</evidence>
<dbReference type="InterPro" id="IPR052020">
    <property type="entry name" value="Cyclic_di-GMP/3'3'-cGAMP_PDE"/>
</dbReference>